<dbReference type="SUPFAM" id="SSF48371">
    <property type="entry name" value="ARM repeat"/>
    <property type="match status" value="1"/>
</dbReference>
<feature type="domain" description="Cyclic nucleotide-binding" evidence="3">
    <location>
        <begin position="1047"/>
        <end position="1167"/>
    </location>
</feature>
<dbReference type="PANTHER" id="PTHR24567">
    <property type="entry name" value="CRP FAMILY TRANSCRIPTIONAL REGULATORY PROTEIN"/>
    <property type="match status" value="1"/>
</dbReference>
<feature type="transmembrane region" description="Helical" evidence="2">
    <location>
        <begin position="142"/>
        <end position="165"/>
    </location>
</feature>
<dbReference type="Proteomes" id="UP001162029">
    <property type="component" value="Unassembled WGS sequence"/>
</dbReference>
<proteinExistence type="predicted"/>
<feature type="transmembrane region" description="Helical" evidence="2">
    <location>
        <begin position="266"/>
        <end position="289"/>
    </location>
</feature>
<feature type="region of interest" description="Disordered" evidence="1">
    <location>
        <begin position="1253"/>
        <end position="1276"/>
    </location>
</feature>
<keyword evidence="5" id="KW-1185">Reference proteome</keyword>
<dbReference type="InterPro" id="IPR018490">
    <property type="entry name" value="cNMP-bd_dom_sf"/>
</dbReference>
<organism evidence="4 5">
    <name type="scientific">Peronospora destructor</name>
    <dbReference type="NCBI Taxonomy" id="86335"/>
    <lineage>
        <taxon>Eukaryota</taxon>
        <taxon>Sar</taxon>
        <taxon>Stramenopiles</taxon>
        <taxon>Oomycota</taxon>
        <taxon>Peronosporomycetes</taxon>
        <taxon>Peronosporales</taxon>
        <taxon>Peronosporaceae</taxon>
        <taxon>Peronospora</taxon>
    </lineage>
</organism>
<sequence>MEMEVLQRVGFFCALWTLQCCAGALGTISRDAIFLRSYAASSVAMLTLTLSMTTAYALTRATQLMDKLTAHPVRLGVIYAISPLVLGSGLLVLTLVSLATPLLARLTAVLLYLWLEVSTQWLTQQFWDLCAKAFDVSESKKFFGIITFGSTFGSLLASFVVLPILQSRQFPTEYNLLVSTGISGQNPIGGKKTNQDQSKDAADSLSSMAIIRDIHAKTYLKHICFFDMSATVMRVLVDNTTLAVVSLQPEEEVQASLSMINGLQSFLMIPMQLLSGPFFTHFGVMYGIAMLPMAIFLFGISTYISTSVYTLIFTRALYNAVSQAIFNPARQLLWLPFNENERGRFQNFVCGPFRSLSRIFGAVLSMFLTARLVVQFIGASSSSVIMIAASTAWVIDALAARKSYASEFYASLRQGYLNLTSPLVDFTPDQIRLVKETLVNGEQNQANFALSSLSHVHIGFFSQELRALFYKKNQDGVPLTPMHTKLRLLNLHTAAKREFVLHAQESYLLPDASTFPTGIFDTMDLMMLVQDKSIAAPPQLRLKAILACGYEKFDMNVGQCSEMLHKLLRSGNEDKYVVVCSAVALLRLSDWMDEEANVILQRLLHEEKVLEARVVGLKIVGKELPELLGDGFLVYLLHHSSTQIVQAAVECCSNSSRHSRMLIPALMKHLSNSMIRSHIVAALKGFEPAALWRPLCQYTEEILRQSTHTISNYALASDRIHNKRDGLTGVLKVLDVGDFPFEEKLDFLLHLIDTLLVASKSSEDEVCNTDVLHHLFGKDVIMEELVVDALLSLIGSTDEKTMNLFSHLMDPIHHALSIKLREAHEMRHVLELFFQICPRAATNIEETSPLLLQHVEHSLKDTLRLLLKLLSTGFPEEFDVAVILEGLQSDLGQVHSAIQEVLENLLPSSYKGLVLPLLFPKLSTTKAASKMTEDVVESFDGKDGVDILLDVMKHEEIELELSALALHYFLHIAADHAEHLNDAAKLMFEDEIIPSLLNHELTKELLIETYHCRPEVLPYESVTVLEDCESPLLSRIAIANCLRVSSLFENVCATNILRAISHHFVPITVKSGEAFAIEGDIASAMYVVAAGTVQLHKKRRILAELGFGTCVGQAAILQHSLHAGTHISSATALEDCILLSISREHLDALIKETPQVSRGVLNAVASSLQLLYFEPLRTIAQSGSLPRRDRRTSLTAKAAQLYSNADPMVKITEILATNIKAALSVDRAAKSFLYNVGRSRSTDRVIPLLPGMRGRRHSFNNSQPMGRSSSSGTRASKGLHALSDPVDYTTFEKSILLKASHLMRNLDDDKVSLVAQISRVVILDHGNVLYSSGTKVECVYVIINGTMEIMNLQSEQDAVSVPTSIKLHDGDCFGEEAFVPNATAQGIYIAVGRCTLFEITAKELVDLSMFHHDIMHVLLVWLSQRLAESTKTMIAPLLSPTTFSAPAVFLEDEEEVSEETFELRIRRGKCRSETD</sequence>
<evidence type="ECO:0000256" key="1">
    <source>
        <dbReference type="SAM" id="MobiDB-lite"/>
    </source>
</evidence>
<comment type="caution">
    <text evidence="4">The sequence shown here is derived from an EMBL/GenBank/DDBJ whole genome shotgun (WGS) entry which is preliminary data.</text>
</comment>
<keyword evidence="2" id="KW-1133">Transmembrane helix</keyword>
<dbReference type="Pfam" id="PF00027">
    <property type="entry name" value="cNMP_binding"/>
    <property type="match status" value="2"/>
</dbReference>
<reference evidence="4" key="1">
    <citation type="submission" date="2022-12" db="EMBL/GenBank/DDBJ databases">
        <authorList>
            <person name="Webb A."/>
        </authorList>
    </citation>
    <scope>NUCLEOTIDE SEQUENCE</scope>
    <source>
        <strain evidence="4">Pd1</strain>
    </source>
</reference>
<dbReference type="GO" id="GO:0005829">
    <property type="term" value="C:cytosol"/>
    <property type="evidence" value="ECO:0007669"/>
    <property type="project" value="TreeGrafter"/>
</dbReference>
<protein>
    <recommendedName>
        <fullName evidence="3">Cyclic nucleotide-binding domain-containing protein</fullName>
    </recommendedName>
</protein>
<keyword evidence="2" id="KW-0812">Transmembrane</keyword>
<dbReference type="InterPro" id="IPR016024">
    <property type="entry name" value="ARM-type_fold"/>
</dbReference>
<feature type="transmembrane region" description="Helical" evidence="2">
    <location>
        <begin position="38"/>
        <end position="57"/>
    </location>
</feature>
<evidence type="ECO:0000259" key="3">
    <source>
        <dbReference type="PROSITE" id="PS50042"/>
    </source>
</evidence>
<dbReference type="PANTHER" id="PTHR24567:SF26">
    <property type="entry name" value="REGULATORY PROTEIN YEIL"/>
    <property type="match status" value="1"/>
</dbReference>
<feature type="transmembrane region" description="Helical" evidence="2">
    <location>
        <begin position="77"/>
        <end position="96"/>
    </location>
</feature>
<dbReference type="InterPro" id="IPR050397">
    <property type="entry name" value="Env_Response_Regulators"/>
</dbReference>
<dbReference type="EMBL" id="CANTFM010000830">
    <property type="protein sequence ID" value="CAI5730616.1"/>
    <property type="molecule type" value="Genomic_DNA"/>
</dbReference>
<dbReference type="InterPro" id="IPR014710">
    <property type="entry name" value="RmlC-like_jellyroll"/>
</dbReference>
<name>A0AAV0U1F0_9STRA</name>
<feature type="transmembrane region" description="Helical" evidence="2">
    <location>
        <begin position="6"/>
        <end position="26"/>
    </location>
</feature>
<dbReference type="InterPro" id="IPR000595">
    <property type="entry name" value="cNMP-bd_dom"/>
</dbReference>
<dbReference type="PROSITE" id="PS50042">
    <property type="entry name" value="CNMP_BINDING_3"/>
    <property type="match status" value="2"/>
</dbReference>
<dbReference type="SMART" id="SM00100">
    <property type="entry name" value="cNMP"/>
    <property type="match status" value="2"/>
</dbReference>
<keyword evidence="2" id="KW-0472">Membrane</keyword>
<evidence type="ECO:0000313" key="5">
    <source>
        <dbReference type="Proteomes" id="UP001162029"/>
    </source>
</evidence>
<feature type="domain" description="Cyclic nucleotide-binding" evidence="3">
    <location>
        <begin position="1302"/>
        <end position="1399"/>
    </location>
</feature>
<dbReference type="SUPFAM" id="SSF103473">
    <property type="entry name" value="MFS general substrate transporter"/>
    <property type="match status" value="1"/>
</dbReference>
<evidence type="ECO:0000256" key="2">
    <source>
        <dbReference type="SAM" id="Phobius"/>
    </source>
</evidence>
<dbReference type="SUPFAM" id="SSF51206">
    <property type="entry name" value="cAMP-binding domain-like"/>
    <property type="match status" value="2"/>
</dbReference>
<evidence type="ECO:0000313" key="4">
    <source>
        <dbReference type="EMBL" id="CAI5730616.1"/>
    </source>
</evidence>
<dbReference type="Gene3D" id="2.60.120.10">
    <property type="entry name" value="Jelly Rolls"/>
    <property type="match status" value="2"/>
</dbReference>
<dbReference type="GO" id="GO:0003700">
    <property type="term" value="F:DNA-binding transcription factor activity"/>
    <property type="evidence" value="ECO:0007669"/>
    <property type="project" value="TreeGrafter"/>
</dbReference>
<feature type="compositionally biased region" description="Polar residues" evidence="1">
    <location>
        <begin position="1259"/>
        <end position="1274"/>
    </location>
</feature>
<dbReference type="CDD" id="cd00038">
    <property type="entry name" value="CAP_ED"/>
    <property type="match status" value="2"/>
</dbReference>
<dbReference type="InterPro" id="IPR036259">
    <property type="entry name" value="MFS_trans_sf"/>
</dbReference>
<gene>
    <name evidence="4" type="ORF">PDE001_LOCUS4560</name>
</gene>
<feature type="transmembrane region" description="Helical" evidence="2">
    <location>
        <begin position="372"/>
        <end position="395"/>
    </location>
</feature>
<accession>A0AAV0U1F0</accession>